<dbReference type="AlphaFoldDB" id="A0A6J4UMN8"/>
<dbReference type="EMBL" id="CADCWE010000194">
    <property type="protein sequence ID" value="CAA9551503.1"/>
    <property type="molecule type" value="Genomic_DNA"/>
</dbReference>
<name>A0A6J4UMN8_9BACT</name>
<accession>A0A6J4UMN8</accession>
<proteinExistence type="predicted"/>
<protein>
    <submittedName>
        <fullName evidence="1">Uncharacterized protein</fullName>
    </submittedName>
</protein>
<gene>
    <name evidence="1" type="ORF">AVDCRST_MAG73-2850</name>
</gene>
<evidence type="ECO:0000313" key="1">
    <source>
        <dbReference type="EMBL" id="CAA9551503.1"/>
    </source>
</evidence>
<dbReference type="PROSITE" id="PS51318">
    <property type="entry name" value="TAT"/>
    <property type="match status" value="1"/>
</dbReference>
<sequence length="569" mass="54628">MDGQRFDDLTRALAAGTSRRRVLKGLLGGIGGGALALAGATKGDAARLRPLGANCNRDDKCASGVCDLATKHCACPPGQVACSHGCVDSASFQTDPANCGGCGRVCLSGVCTGGVCGAGPSAVLGASCSGGGECASGSCVDGVCCAEATCSGLDTACQVGVCQPGTGACSVQPRANGTACDDGNACTQTDTCQDGACTGGNPVVCAAADQCHQAGVCQPGSGTCTYADRPEGTVCDDGNPCTVGETCQAGVCRGGAPVSCPAPTICQVSVTCDPGLGTCVALNRPNGTICGAETACSHDICVAGVCRVNEPKPAGAACNDANACTQADACDGAGSCLGGAPVTCPPPDACHAAGTCDTGTGQCGPNAILADRCFIGGACYASGDPDPATPCRVCDPNLSQTAFAPGNEGGTCDDGNACTQTDTCQNGVCVGGNPVVCAASDACHSAGTCDPDTGVCSNPNAANGTACDDNDAATCNDTCQAGVCTGAPCPTVCTDGRDVCGAVCCPVGQTCVAGVCRTPCGATTCDPGTQFCCVDFVCCTTATQVCNSIGVCGAPPVGGGGGGGGIGVQ</sequence>
<organism evidence="1">
    <name type="scientific">uncultured Thermomicrobiales bacterium</name>
    <dbReference type="NCBI Taxonomy" id="1645740"/>
    <lineage>
        <taxon>Bacteria</taxon>
        <taxon>Pseudomonadati</taxon>
        <taxon>Thermomicrobiota</taxon>
        <taxon>Thermomicrobia</taxon>
        <taxon>Thermomicrobiales</taxon>
        <taxon>environmental samples</taxon>
    </lineage>
</organism>
<dbReference type="InterPro" id="IPR006311">
    <property type="entry name" value="TAT_signal"/>
</dbReference>
<reference evidence="1" key="1">
    <citation type="submission" date="2020-02" db="EMBL/GenBank/DDBJ databases">
        <authorList>
            <person name="Meier V. D."/>
        </authorList>
    </citation>
    <scope>NUCLEOTIDE SEQUENCE</scope>
    <source>
        <strain evidence="1">AVDCRST_MAG73</strain>
    </source>
</reference>